<dbReference type="EnsemblMetazoa" id="BGLB027077-RB">
    <property type="protein sequence ID" value="BGLB027077-PB"/>
    <property type="gene ID" value="BGLB027077"/>
</dbReference>
<dbReference type="PANTHER" id="PTHR24025:SF23">
    <property type="entry name" value="NEURAL-CADHERIN"/>
    <property type="match status" value="1"/>
</dbReference>
<reference evidence="11" key="2">
    <citation type="submission" date="2013-03" db="EMBL/GenBank/DDBJ databases">
        <title>Sequence assembly of the Biomphalaria glabrata genome version 4.3.</title>
        <authorList>
            <person name="Warren W."/>
            <person name="Wilson R.K."/>
            <person name="Hillier L.W."/>
            <person name="Minx P."/>
        </authorList>
    </citation>
    <scope>NUCLEOTIDE SEQUENCE</scope>
    <source>
        <strain evidence="11">BB02</strain>
    </source>
</reference>
<dbReference type="SMART" id="SM00112">
    <property type="entry name" value="CA"/>
    <property type="match status" value="1"/>
</dbReference>
<dbReference type="PANTHER" id="PTHR24025">
    <property type="entry name" value="DESMOGLEIN FAMILY MEMBER"/>
    <property type="match status" value="1"/>
</dbReference>
<evidence type="ECO:0000256" key="7">
    <source>
        <dbReference type="ARBA" id="ARBA00023136"/>
    </source>
</evidence>
<name>A0A2C9L547_BIOGL</name>
<dbReference type="Pfam" id="PF00028">
    <property type="entry name" value="Cadherin"/>
    <property type="match status" value="1"/>
</dbReference>
<comment type="subcellular location">
    <subcellularLocation>
        <location evidence="1">Membrane</location>
    </subcellularLocation>
</comment>
<dbReference type="GO" id="GO:0005509">
    <property type="term" value="F:calcium ion binding"/>
    <property type="evidence" value="ECO:0007669"/>
    <property type="project" value="UniProtKB-UniRule"/>
</dbReference>
<evidence type="ECO:0000256" key="1">
    <source>
        <dbReference type="ARBA" id="ARBA00004370"/>
    </source>
</evidence>
<gene>
    <name evidence="11" type="primary">106079922</name>
</gene>
<keyword evidence="6" id="KW-1133">Transmembrane helix</keyword>
<dbReference type="FunFam" id="2.60.40.60:FF:000020">
    <property type="entry name" value="Dachsous cadherin-related 1b"/>
    <property type="match status" value="1"/>
</dbReference>
<dbReference type="EnsemblMetazoa" id="BGLB027077-RD">
    <property type="protein sequence ID" value="BGLB027077-PD"/>
    <property type="gene ID" value="BGLB027077"/>
</dbReference>
<evidence type="ECO:0000256" key="6">
    <source>
        <dbReference type="ARBA" id="ARBA00022989"/>
    </source>
</evidence>
<organism evidence="11 12">
    <name type="scientific">Biomphalaria glabrata</name>
    <name type="common">Bloodfluke planorb</name>
    <name type="synonym">Freshwater snail</name>
    <dbReference type="NCBI Taxonomy" id="6526"/>
    <lineage>
        <taxon>Eukaryota</taxon>
        <taxon>Metazoa</taxon>
        <taxon>Spiralia</taxon>
        <taxon>Lophotrochozoa</taxon>
        <taxon>Mollusca</taxon>
        <taxon>Gastropoda</taxon>
        <taxon>Heterobranchia</taxon>
        <taxon>Euthyneura</taxon>
        <taxon>Panpulmonata</taxon>
        <taxon>Hygrophila</taxon>
        <taxon>Lymnaeoidea</taxon>
        <taxon>Planorbidae</taxon>
        <taxon>Biomphalaria</taxon>
    </lineage>
</organism>
<evidence type="ECO:0000256" key="4">
    <source>
        <dbReference type="ARBA" id="ARBA00022837"/>
    </source>
</evidence>
<dbReference type="PROSITE" id="PS50268">
    <property type="entry name" value="CADHERIN_2"/>
    <property type="match status" value="1"/>
</dbReference>
<keyword evidence="7" id="KW-0472">Membrane</keyword>
<evidence type="ECO:0000313" key="12">
    <source>
        <dbReference type="Proteomes" id="UP000076420"/>
    </source>
</evidence>
<dbReference type="PRINTS" id="PR00205">
    <property type="entry name" value="CADHERIN"/>
</dbReference>
<dbReference type="GO" id="GO:0007156">
    <property type="term" value="P:homophilic cell adhesion via plasma membrane adhesion molecules"/>
    <property type="evidence" value="ECO:0007669"/>
    <property type="project" value="InterPro"/>
</dbReference>
<feature type="chain" id="PRO_5014285079" description="Cadherin domain-containing protein" evidence="9">
    <location>
        <begin position="31"/>
        <end position="184"/>
    </location>
</feature>
<dbReference type="KEGG" id="bgt:106079922"/>
<reference evidence="11" key="1">
    <citation type="journal article" date="2004" name="J. Parasitol.">
        <title>The mitochondrial genome of Biomphalaria glabrata (Gastropoda: Basommatophora), intermediate host of Schistosoma mansoni.</title>
        <authorList>
            <person name="DeJong R.J."/>
            <person name="Emery A.M."/>
            <person name="Adema C.M."/>
        </authorList>
    </citation>
    <scope>NUCLEOTIDE SEQUENCE</scope>
    <source>
        <strain evidence="11">BB02</strain>
    </source>
</reference>
<dbReference type="SUPFAM" id="SSF49313">
    <property type="entry name" value="Cadherin-like"/>
    <property type="match status" value="2"/>
</dbReference>
<keyword evidence="3" id="KW-0677">Repeat</keyword>
<feature type="domain" description="Cadherin" evidence="10">
    <location>
        <begin position="37"/>
        <end position="135"/>
    </location>
</feature>
<dbReference type="Gene3D" id="2.60.40.60">
    <property type="entry name" value="Cadherins"/>
    <property type="match status" value="2"/>
</dbReference>
<sequence length="184" mass="19737">MLIKTTMDTLSGRIVYILAVLLCLHRSCKGQNDPTFSNIPNTISVNENAAVGSSIYRITATDSDNGDTLNYTLSSSPTFTIDSSTGDIELISALDYESSTKVYALTITAMDQTSRTATVTVTFSVADINDNAPTCSKTIIYASADENSPLGTSVYSLTCSDKDSSTNSNNVLVYSITPANNYFR</sequence>
<dbReference type="CDD" id="cd11304">
    <property type="entry name" value="Cadherin_repeat"/>
    <property type="match status" value="2"/>
</dbReference>
<dbReference type="VEuPathDB" id="VectorBase:BGLB027077"/>
<keyword evidence="2" id="KW-0812">Transmembrane</keyword>
<keyword evidence="4 8" id="KW-0106">Calcium</keyword>
<keyword evidence="9" id="KW-0732">Signal</keyword>
<proteinExistence type="predicted"/>
<feature type="signal peptide" evidence="9">
    <location>
        <begin position="1"/>
        <end position="30"/>
    </location>
</feature>
<evidence type="ECO:0000256" key="8">
    <source>
        <dbReference type="PROSITE-ProRule" id="PRU00043"/>
    </source>
</evidence>
<accession>A0A2C9L547</accession>
<dbReference type="EnsemblMetazoa" id="BGLB027077-RG">
    <property type="protein sequence ID" value="BGLB027077-PG"/>
    <property type="gene ID" value="BGLB027077"/>
</dbReference>
<dbReference type="EnsemblMetazoa" id="BGLB027077-RC">
    <property type="protein sequence ID" value="BGLB027077-PC"/>
    <property type="gene ID" value="BGLB027077"/>
</dbReference>
<dbReference type="GO" id="GO:0005911">
    <property type="term" value="C:cell-cell junction"/>
    <property type="evidence" value="ECO:0007669"/>
    <property type="project" value="TreeGrafter"/>
</dbReference>
<dbReference type="InterPro" id="IPR050971">
    <property type="entry name" value="Cadherin-domain_protein"/>
</dbReference>
<dbReference type="VEuPathDB" id="VectorBase:BGLAX_047493"/>
<dbReference type="InterPro" id="IPR002126">
    <property type="entry name" value="Cadherin-like_dom"/>
</dbReference>
<dbReference type="STRING" id="6526.A0A2C9L547"/>
<dbReference type="EnsemblMetazoa" id="BGLB027077-RF">
    <property type="protein sequence ID" value="BGLB027077-PF"/>
    <property type="gene ID" value="BGLB027077"/>
</dbReference>
<evidence type="ECO:0000259" key="10">
    <source>
        <dbReference type="PROSITE" id="PS50268"/>
    </source>
</evidence>
<dbReference type="AlphaFoldDB" id="A0A2C9L547"/>
<dbReference type="Proteomes" id="UP000076420">
    <property type="component" value="Unassembled WGS sequence"/>
</dbReference>
<dbReference type="EnsemblMetazoa" id="BGLB027077-RE">
    <property type="protein sequence ID" value="BGLB027077-PE"/>
    <property type="gene ID" value="BGLB027077"/>
</dbReference>
<protein>
    <recommendedName>
        <fullName evidence="10">Cadherin domain-containing protein</fullName>
    </recommendedName>
</protein>
<evidence type="ECO:0000256" key="2">
    <source>
        <dbReference type="ARBA" id="ARBA00022692"/>
    </source>
</evidence>
<evidence type="ECO:0000256" key="9">
    <source>
        <dbReference type="SAM" id="SignalP"/>
    </source>
</evidence>
<keyword evidence="5" id="KW-0130">Cell adhesion</keyword>
<dbReference type="EnsemblMetazoa" id="BGLB027077-RA">
    <property type="protein sequence ID" value="BGLB027077-PA"/>
    <property type="gene ID" value="BGLB027077"/>
</dbReference>
<dbReference type="InterPro" id="IPR015919">
    <property type="entry name" value="Cadherin-like_sf"/>
</dbReference>
<evidence type="ECO:0000256" key="5">
    <source>
        <dbReference type="ARBA" id="ARBA00022889"/>
    </source>
</evidence>
<evidence type="ECO:0000256" key="3">
    <source>
        <dbReference type="ARBA" id="ARBA00022737"/>
    </source>
</evidence>
<evidence type="ECO:0000313" key="11">
    <source>
        <dbReference type="EnsemblMetazoa" id="BGLB027077-PC"/>
    </source>
</evidence>
<dbReference type="GO" id="GO:0016020">
    <property type="term" value="C:membrane"/>
    <property type="evidence" value="ECO:0007669"/>
    <property type="project" value="UniProtKB-SubCell"/>
</dbReference>
<reference evidence="11" key="3">
    <citation type="submission" date="2020-05" db="UniProtKB">
        <authorList>
            <consortium name="EnsemblMetazoa"/>
        </authorList>
    </citation>
    <scope>IDENTIFICATION</scope>
    <source>
        <strain evidence="11">BB02</strain>
    </source>
</reference>